<gene>
    <name evidence="2" type="ORF">E2562_033121</name>
</gene>
<evidence type="ECO:0000256" key="1">
    <source>
        <dbReference type="SAM" id="MobiDB-lite"/>
    </source>
</evidence>
<dbReference type="EMBL" id="SPHZ02000009">
    <property type="protein sequence ID" value="KAF0900599.1"/>
    <property type="molecule type" value="Genomic_DNA"/>
</dbReference>
<evidence type="ECO:0000313" key="2">
    <source>
        <dbReference type="EMBL" id="KAF0900599.1"/>
    </source>
</evidence>
<sequence>MRGSGGENRGELEGSSPATRRRTRKSDGADTAEVTEPVGVRRKKKGAGGYGKGMRRILPRPHWREEVLQFIGPARSAVARRGGPPRFEPA</sequence>
<proteinExistence type="predicted"/>
<organism evidence="2 3">
    <name type="scientific">Oryza meyeriana var. granulata</name>
    <dbReference type="NCBI Taxonomy" id="110450"/>
    <lineage>
        <taxon>Eukaryota</taxon>
        <taxon>Viridiplantae</taxon>
        <taxon>Streptophyta</taxon>
        <taxon>Embryophyta</taxon>
        <taxon>Tracheophyta</taxon>
        <taxon>Spermatophyta</taxon>
        <taxon>Magnoliopsida</taxon>
        <taxon>Liliopsida</taxon>
        <taxon>Poales</taxon>
        <taxon>Poaceae</taxon>
        <taxon>BOP clade</taxon>
        <taxon>Oryzoideae</taxon>
        <taxon>Oryzeae</taxon>
        <taxon>Oryzinae</taxon>
        <taxon>Oryza</taxon>
        <taxon>Oryza meyeriana</taxon>
    </lineage>
</organism>
<dbReference type="AlphaFoldDB" id="A0A6G1CK94"/>
<comment type="caution">
    <text evidence="2">The sequence shown here is derived from an EMBL/GenBank/DDBJ whole genome shotgun (WGS) entry which is preliminary data.</text>
</comment>
<name>A0A6G1CK94_9ORYZ</name>
<evidence type="ECO:0000313" key="3">
    <source>
        <dbReference type="Proteomes" id="UP000479710"/>
    </source>
</evidence>
<feature type="region of interest" description="Disordered" evidence="1">
    <location>
        <begin position="1"/>
        <end position="55"/>
    </location>
</feature>
<protein>
    <submittedName>
        <fullName evidence="2">Uncharacterized protein</fullName>
    </submittedName>
</protein>
<keyword evidence="3" id="KW-1185">Reference proteome</keyword>
<reference evidence="2 3" key="1">
    <citation type="submission" date="2019-11" db="EMBL/GenBank/DDBJ databases">
        <title>Whole genome sequence of Oryza granulata.</title>
        <authorList>
            <person name="Li W."/>
        </authorList>
    </citation>
    <scope>NUCLEOTIDE SEQUENCE [LARGE SCALE GENOMIC DNA]</scope>
    <source>
        <strain evidence="3">cv. Menghai</strain>
        <tissue evidence="2">Leaf</tissue>
    </source>
</reference>
<accession>A0A6G1CK94</accession>
<dbReference type="Proteomes" id="UP000479710">
    <property type="component" value="Unassembled WGS sequence"/>
</dbReference>